<sequence length="107" mass="12077">MLDNHPSNFMSSDAATTTTEVRPPARRRAVAAEGDSRAEWSNRSIKNENAKKGLSDDVKDIQIKALQTGFENGLERMEKEEAARLKMLFRANSNVVAKRVNWQTEEL</sequence>
<dbReference type="OrthoDB" id="10261556at2759"/>
<dbReference type="Proteomes" id="UP000218231">
    <property type="component" value="Unassembled WGS sequence"/>
</dbReference>
<dbReference type="EMBL" id="LIAE01007792">
    <property type="protein sequence ID" value="PAV76983.1"/>
    <property type="molecule type" value="Genomic_DNA"/>
</dbReference>
<feature type="compositionally biased region" description="Polar residues" evidence="1">
    <location>
        <begin position="1"/>
        <end position="13"/>
    </location>
</feature>
<dbReference type="AlphaFoldDB" id="A0A2A2KT49"/>
<feature type="compositionally biased region" description="Basic and acidic residues" evidence="1">
    <location>
        <begin position="34"/>
        <end position="54"/>
    </location>
</feature>
<comment type="caution">
    <text evidence="2">The sequence shown here is derived from an EMBL/GenBank/DDBJ whole genome shotgun (WGS) entry which is preliminary data.</text>
</comment>
<name>A0A2A2KT49_9BILA</name>
<feature type="region of interest" description="Disordered" evidence="1">
    <location>
        <begin position="1"/>
        <end position="54"/>
    </location>
</feature>
<accession>A0A2A2KT49</accession>
<gene>
    <name evidence="2" type="ORF">WR25_20892</name>
</gene>
<evidence type="ECO:0000313" key="3">
    <source>
        <dbReference type="Proteomes" id="UP000218231"/>
    </source>
</evidence>
<reference evidence="2 3" key="1">
    <citation type="journal article" date="2017" name="Curr. Biol.">
        <title>Genome architecture and evolution of a unichromosomal asexual nematode.</title>
        <authorList>
            <person name="Fradin H."/>
            <person name="Zegar C."/>
            <person name="Gutwein M."/>
            <person name="Lucas J."/>
            <person name="Kovtun M."/>
            <person name="Corcoran D."/>
            <person name="Baugh L.R."/>
            <person name="Kiontke K."/>
            <person name="Gunsalus K."/>
            <person name="Fitch D.H."/>
            <person name="Piano F."/>
        </authorList>
    </citation>
    <scope>NUCLEOTIDE SEQUENCE [LARGE SCALE GENOMIC DNA]</scope>
    <source>
        <strain evidence="2">PF1309</strain>
    </source>
</reference>
<protein>
    <submittedName>
        <fullName evidence="2">Uncharacterized protein</fullName>
    </submittedName>
</protein>
<organism evidence="2 3">
    <name type="scientific">Diploscapter pachys</name>
    <dbReference type="NCBI Taxonomy" id="2018661"/>
    <lineage>
        <taxon>Eukaryota</taxon>
        <taxon>Metazoa</taxon>
        <taxon>Ecdysozoa</taxon>
        <taxon>Nematoda</taxon>
        <taxon>Chromadorea</taxon>
        <taxon>Rhabditida</taxon>
        <taxon>Rhabditina</taxon>
        <taxon>Rhabditomorpha</taxon>
        <taxon>Rhabditoidea</taxon>
        <taxon>Rhabditidae</taxon>
        <taxon>Diploscapter</taxon>
    </lineage>
</organism>
<keyword evidence="3" id="KW-1185">Reference proteome</keyword>
<evidence type="ECO:0000313" key="2">
    <source>
        <dbReference type="EMBL" id="PAV76983.1"/>
    </source>
</evidence>
<proteinExistence type="predicted"/>
<evidence type="ECO:0000256" key="1">
    <source>
        <dbReference type="SAM" id="MobiDB-lite"/>
    </source>
</evidence>